<evidence type="ECO:0008006" key="5">
    <source>
        <dbReference type="Google" id="ProtNLM"/>
    </source>
</evidence>
<dbReference type="Proteomes" id="UP000717996">
    <property type="component" value="Unassembled WGS sequence"/>
</dbReference>
<dbReference type="Gene3D" id="2.60.40.10">
    <property type="entry name" value="Immunoglobulins"/>
    <property type="match status" value="1"/>
</dbReference>
<gene>
    <name evidence="3" type="ORF">G6F51_005742</name>
</gene>
<feature type="compositionally biased region" description="Low complexity" evidence="1">
    <location>
        <begin position="558"/>
        <end position="575"/>
    </location>
</feature>
<proteinExistence type="predicted"/>
<evidence type="ECO:0000313" key="3">
    <source>
        <dbReference type="EMBL" id="KAG1544970.1"/>
    </source>
</evidence>
<dbReference type="PANTHER" id="PTHR40050:SF1">
    <property type="entry name" value="INNER SPORE COAT PROTEIN H"/>
    <property type="match status" value="1"/>
</dbReference>
<dbReference type="InterPro" id="IPR013783">
    <property type="entry name" value="Ig-like_fold"/>
</dbReference>
<dbReference type="OrthoDB" id="2387105at2759"/>
<dbReference type="EMBL" id="JAANIT010000725">
    <property type="protein sequence ID" value="KAG1544970.1"/>
    <property type="molecule type" value="Genomic_DNA"/>
</dbReference>
<feature type="chain" id="PRO_5040270770" description="Coth protein-domain-containing protein" evidence="2">
    <location>
        <begin position="20"/>
        <end position="604"/>
    </location>
</feature>
<organism evidence="3 4">
    <name type="scientific">Rhizopus oryzae</name>
    <name type="common">Mucormycosis agent</name>
    <name type="synonym">Rhizopus arrhizus var. delemar</name>
    <dbReference type="NCBI Taxonomy" id="64495"/>
    <lineage>
        <taxon>Eukaryota</taxon>
        <taxon>Fungi</taxon>
        <taxon>Fungi incertae sedis</taxon>
        <taxon>Mucoromycota</taxon>
        <taxon>Mucoromycotina</taxon>
        <taxon>Mucoromycetes</taxon>
        <taxon>Mucorales</taxon>
        <taxon>Mucorineae</taxon>
        <taxon>Rhizopodaceae</taxon>
        <taxon>Rhizopus</taxon>
    </lineage>
</organism>
<keyword evidence="2" id="KW-0732">Signal</keyword>
<dbReference type="AlphaFoldDB" id="A0A9P6YCJ5"/>
<comment type="caution">
    <text evidence="3">The sequence shown here is derived from an EMBL/GenBank/DDBJ whole genome shotgun (WGS) entry which is preliminary data.</text>
</comment>
<dbReference type="Pfam" id="PF08757">
    <property type="entry name" value="CotH"/>
    <property type="match status" value="1"/>
</dbReference>
<evidence type="ECO:0000256" key="1">
    <source>
        <dbReference type="SAM" id="MobiDB-lite"/>
    </source>
</evidence>
<evidence type="ECO:0000256" key="2">
    <source>
        <dbReference type="SAM" id="SignalP"/>
    </source>
</evidence>
<protein>
    <recommendedName>
        <fullName evidence="5">Coth protein-domain-containing protein</fullName>
    </recommendedName>
</protein>
<feature type="signal peptide" evidence="2">
    <location>
        <begin position="1"/>
        <end position="19"/>
    </location>
</feature>
<name>A0A9P6YCJ5_RHIOR</name>
<feature type="region of interest" description="Disordered" evidence="1">
    <location>
        <begin position="539"/>
        <end position="575"/>
    </location>
</feature>
<reference evidence="3" key="1">
    <citation type="journal article" date="2020" name="Microb. Genom.">
        <title>Genetic diversity of clinical and environmental Mucorales isolates obtained from an investigation of mucormycosis cases among solid organ transplant recipients.</title>
        <authorList>
            <person name="Nguyen M.H."/>
            <person name="Kaul D."/>
            <person name="Muto C."/>
            <person name="Cheng S.J."/>
            <person name="Richter R.A."/>
            <person name="Bruno V.M."/>
            <person name="Liu G."/>
            <person name="Beyhan S."/>
            <person name="Sundermann A.J."/>
            <person name="Mounaud S."/>
            <person name="Pasculle A.W."/>
            <person name="Nierman W.C."/>
            <person name="Driscoll E."/>
            <person name="Cumbie R."/>
            <person name="Clancy C.J."/>
            <person name="Dupont C.L."/>
        </authorList>
    </citation>
    <scope>NUCLEOTIDE SEQUENCE</scope>
    <source>
        <strain evidence="3">GL16</strain>
    </source>
</reference>
<accession>A0A9P6YCJ5</accession>
<feature type="compositionally biased region" description="Polar residues" evidence="1">
    <location>
        <begin position="544"/>
        <end position="557"/>
    </location>
</feature>
<evidence type="ECO:0000313" key="4">
    <source>
        <dbReference type="Proteomes" id="UP000717996"/>
    </source>
</evidence>
<dbReference type="InterPro" id="IPR014867">
    <property type="entry name" value="Spore_coat_CotH_CotH2/3/7"/>
</dbReference>
<sequence length="604" mass="66364">MKLSLTIVSSSFLVAIAHAASVQFNLIAPSATDVKVSVNGQQVALTASDPNVPYFTGSAEVGTSKTYKYVVGGTEESFERSLAGITNSTFNDFYNRPVTYANLPQLPWPIENDPQWTRKGKKAEIFDDNYIPSVFFHGDDSQVQDLVKNVPKDKVTGTLTFIGSNYVHSFANVSFGIHGAGKKHNNAKQSWKWILSGTDTMGNRNHFKLRHMEEDPTQIRERLYADILHAMGTYANEATMVRLFINGQGFGTFNMLDDITEFSYINAMFYGGNPPATLGPLFDGASGADFIYHPGNLDGYSSWKPNKDNANGEGYEAFDPLCKAWNETDYTDNTAIANFEKMFDTEHFLRFMVIEYLTAHWDGYWMGQTNDGAYRDPSDNNKWYFLDQDFDATFGVNLDVPENKDFISVSYKDFPSRYPAGVMANGLLQNADKKAKFEQYLTETVRVLFNNVTLTNRVLAIHNFLSPDLEWDRSIVQQSPGTNFGWTFEQTSQNLWQGVSAPNNNGGGAEWGLVEYIAAKSQAMAKEFNITIVSEPVGPPAANGTATSTNDGGNTHTAAGESKPASSSESSGSKIASQSVSGASRSAVSTVLLGVTALVATAIF</sequence>
<dbReference type="PANTHER" id="PTHR40050">
    <property type="entry name" value="INNER SPORE COAT PROTEIN H"/>
    <property type="match status" value="1"/>
</dbReference>